<reference evidence="1" key="1">
    <citation type="submission" date="2021-06" db="EMBL/GenBank/DDBJ databases">
        <title>Comparative genomics, transcriptomics and evolutionary studies reveal genomic signatures of adaptation to plant cell wall in hemibiotrophic fungi.</title>
        <authorList>
            <consortium name="DOE Joint Genome Institute"/>
            <person name="Baroncelli R."/>
            <person name="Diaz J.F."/>
            <person name="Benocci T."/>
            <person name="Peng M."/>
            <person name="Battaglia E."/>
            <person name="Haridas S."/>
            <person name="Andreopoulos W."/>
            <person name="Labutti K."/>
            <person name="Pangilinan J."/>
            <person name="Floch G.L."/>
            <person name="Makela M.R."/>
            <person name="Henrissat B."/>
            <person name="Grigoriev I.V."/>
            <person name="Crouch J.A."/>
            <person name="De Vries R.P."/>
            <person name="Sukno S.A."/>
            <person name="Thon M.R."/>
        </authorList>
    </citation>
    <scope>NUCLEOTIDE SEQUENCE</scope>
    <source>
        <strain evidence="1">CBS 125086</strain>
    </source>
</reference>
<name>A0AAD8V7T1_9PEZI</name>
<protein>
    <submittedName>
        <fullName evidence="1">Uncharacterized protein</fullName>
    </submittedName>
</protein>
<evidence type="ECO:0000313" key="1">
    <source>
        <dbReference type="EMBL" id="KAK1594740.1"/>
    </source>
</evidence>
<dbReference type="EMBL" id="JAHLJV010000018">
    <property type="protein sequence ID" value="KAK1594740.1"/>
    <property type="molecule type" value="Genomic_DNA"/>
</dbReference>
<organism evidence="1 2">
    <name type="scientific">Colletotrichum navitas</name>
    <dbReference type="NCBI Taxonomy" id="681940"/>
    <lineage>
        <taxon>Eukaryota</taxon>
        <taxon>Fungi</taxon>
        <taxon>Dikarya</taxon>
        <taxon>Ascomycota</taxon>
        <taxon>Pezizomycotina</taxon>
        <taxon>Sordariomycetes</taxon>
        <taxon>Hypocreomycetidae</taxon>
        <taxon>Glomerellales</taxon>
        <taxon>Glomerellaceae</taxon>
        <taxon>Colletotrichum</taxon>
        <taxon>Colletotrichum graminicola species complex</taxon>
    </lineage>
</organism>
<dbReference type="AlphaFoldDB" id="A0AAD8V7T1"/>
<dbReference type="GeneID" id="85447756"/>
<proteinExistence type="predicted"/>
<gene>
    <name evidence="1" type="ORF">LY79DRAFT_668364</name>
</gene>
<comment type="caution">
    <text evidence="1">The sequence shown here is derived from an EMBL/GenBank/DDBJ whole genome shotgun (WGS) entry which is preliminary data.</text>
</comment>
<sequence>MSATITENPVTSTVHQDYLHDYQIRLTGGIEEAFARRNEDAPAPAAEYPPGWYDQHRQVPPYRPVNRNLDLADRPWGSNGIESTFVYLMMNGCWLQGIASWLWRGTGGRVNKSLFRAKVGGEI</sequence>
<evidence type="ECO:0000313" key="2">
    <source>
        <dbReference type="Proteomes" id="UP001230504"/>
    </source>
</evidence>
<dbReference type="Proteomes" id="UP001230504">
    <property type="component" value="Unassembled WGS sequence"/>
</dbReference>
<dbReference type="RefSeq" id="XP_060415859.1">
    <property type="nucleotide sequence ID" value="XM_060563516.1"/>
</dbReference>
<keyword evidence="2" id="KW-1185">Reference proteome</keyword>
<accession>A0AAD8V7T1</accession>